<evidence type="ECO:0000256" key="1">
    <source>
        <dbReference type="SAM" id="Phobius"/>
    </source>
</evidence>
<dbReference type="GO" id="GO:0043164">
    <property type="term" value="P:Gram-negative-bacterium-type cell wall biogenesis"/>
    <property type="evidence" value="ECO:0007669"/>
    <property type="project" value="TreeGrafter"/>
</dbReference>
<proteinExistence type="predicted"/>
<dbReference type="InterPro" id="IPR003848">
    <property type="entry name" value="DUF218"/>
</dbReference>
<keyword evidence="1" id="KW-0812">Transmembrane</keyword>
<organism evidence="3 4">
    <name type="scientific">Mastigocoleus testarum BC008</name>
    <dbReference type="NCBI Taxonomy" id="371196"/>
    <lineage>
        <taxon>Bacteria</taxon>
        <taxon>Bacillati</taxon>
        <taxon>Cyanobacteriota</taxon>
        <taxon>Cyanophyceae</taxon>
        <taxon>Nostocales</taxon>
        <taxon>Hapalosiphonaceae</taxon>
        <taxon>Mastigocoleus</taxon>
    </lineage>
</organism>
<feature type="domain" description="DUF218" evidence="2">
    <location>
        <begin position="78"/>
        <end position="253"/>
    </location>
</feature>
<evidence type="ECO:0000313" key="3">
    <source>
        <dbReference type="EMBL" id="KST62138.1"/>
    </source>
</evidence>
<reference evidence="3 4" key="1">
    <citation type="journal article" date="2015" name="Genome Announc.">
        <title>Draft Genome of the Euendolithic (true boring) Cyanobacterium Mastigocoleus testarum strain BC008.</title>
        <authorList>
            <person name="Guida B.S."/>
            <person name="Garcia-Pichel F."/>
        </authorList>
    </citation>
    <scope>NUCLEOTIDE SEQUENCE [LARGE SCALE GENOMIC DNA]</scope>
    <source>
        <strain evidence="3 4">BC008</strain>
    </source>
</reference>
<dbReference type="Gene3D" id="3.40.50.620">
    <property type="entry name" value="HUPs"/>
    <property type="match status" value="1"/>
</dbReference>
<name>A0A0V7ZCB4_9CYAN</name>
<dbReference type="GO" id="GO:0005886">
    <property type="term" value="C:plasma membrane"/>
    <property type="evidence" value="ECO:0007669"/>
    <property type="project" value="TreeGrafter"/>
</dbReference>
<dbReference type="AlphaFoldDB" id="A0A0V7ZCB4"/>
<evidence type="ECO:0000313" key="4">
    <source>
        <dbReference type="Proteomes" id="UP000053372"/>
    </source>
</evidence>
<dbReference type="PANTHER" id="PTHR30336:SF4">
    <property type="entry name" value="ENVELOPE BIOGENESIS FACTOR ELYC"/>
    <property type="match status" value="1"/>
</dbReference>
<accession>A0A0V7ZCB4</accession>
<keyword evidence="4" id="KW-1185">Reference proteome</keyword>
<dbReference type="PANTHER" id="PTHR30336">
    <property type="entry name" value="INNER MEMBRANE PROTEIN, PROBABLE PERMEASE"/>
    <property type="match status" value="1"/>
</dbReference>
<comment type="caution">
    <text evidence="3">The sequence shown here is derived from an EMBL/GenBank/DDBJ whole genome shotgun (WGS) entry which is preliminary data.</text>
</comment>
<keyword evidence="1" id="KW-0472">Membrane</keyword>
<gene>
    <name evidence="3" type="ORF">BC008_37445</name>
</gene>
<dbReference type="Proteomes" id="UP000053372">
    <property type="component" value="Unassembled WGS sequence"/>
</dbReference>
<sequence length="263" mass="29131">MFLYLSKLLPLFIYPLGLTSLILVVALIFLKKRPLIARISIVLALLILLISSNGWIPLYLVRSLEWQHLPPRELPTAEAIVVLGGSTRSAHPPRPTVDLLEQGDRVIYAAQLYRQNKAPLIILSGGRIDWRGSGTSEATDMANILTSIGIPSTALIEEPDSLNTYQNAVNVKKILVERNIKKVLLVTSAMHMPRSLLIFQKQKIDAIPAPTDFLVSEGELAELSATPKAAILSIIPESSNLDKLTRVIKEYIGLAVYRLRGWL</sequence>
<dbReference type="RefSeq" id="WP_027844654.1">
    <property type="nucleotide sequence ID" value="NZ_LMTZ01000162.1"/>
</dbReference>
<feature type="transmembrane region" description="Helical" evidence="1">
    <location>
        <begin position="42"/>
        <end position="61"/>
    </location>
</feature>
<dbReference type="CDD" id="cd06259">
    <property type="entry name" value="YdcF-like"/>
    <property type="match status" value="1"/>
</dbReference>
<dbReference type="InterPro" id="IPR014729">
    <property type="entry name" value="Rossmann-like_a/b/a_fold"/>
</dbReference>
<evidence type="ECO:0000259" key="2">
    <source>
        <dbReference type="Pfam" id="PF02698"/>
    </source>
</evidence>
<protein>
    <recommendedName>
        <fullName evidence="2">DUF218 domain-containing protein</fullName>
    </recommendedName>
</protein>
<dbReference type="InterPro" id="IPR051599">
    <property type="entry name" value="Cell_Envelope_Assoc"/>
</dbReference>
<dbReference type="OrthoDB" id="9782395at2"/>
<dbReference type="GO" id="GO:0000270">
    <property type="term" value="P:peptidoglycan metabolic process"/>
    <property type="evidence" value="ECO:0007669"/>
    <property type="project" value="TreeGrafter"/>
</dbReference>
<keyword evidence="1" id="KW-1133">Transmembrane helix</keyword>
<dbReference type="EMBL" id="LMTZ01000162">
    <property type="protein sequence ID" value="KST62138.1"/>
    <property type="molecule type" value="Genomic_DNA"/>
</dbReference>
<feature type="transmembrane region" description="Helical" evidence="1">
    <location>
        <begin position="12"/>
        <end position="30"/>
    </location>
</feature>
<dbReference type="Pfam" id="PF02698">
    <property type="entry name" value="DUF218"/>
    <property type="match status" value="1"/>
</dbReference>